<feature type="domain" description="HTH lysR-type" evidence="5">
    <location>
        <begin position="32"/>
        <end position="89"/>
    </location>
</feature>
<dbReference type="InterPro" id="IPR036388">
    <property type="entry name" value="WH-like_DNA-bd_sf"/>
</dbReference>
<dbReference type="EMBL" id="RAPF01000011">
    <property type="protein sequence ID" value="RKF18206.1"/>
    <property type="molecule type" value="Genomic_DNA"/>
</dbReference>
<keyword evidence="3" id="KW-0238">DNA-binding</keyword>
<dbReference type="InterPro" id="IPR000847">
    <property type="entry name" value="LysR_HTH_N"/>
</dbReference>
<dbReference type="GO" id="GO:0006351">
    <property type="term" value="P:DNA-templated transcription"/>
    <property type="evidence" value="ECO:0007669"/>
    <property type="project" value="TreeGrafter"/>
</dbReference>
<evidence type="ECO:0000313" key="7">
    <source>
        <dbReference type="Proteomes" id="UP000284395"/>
    </source>
</evidence>
<keyword evidence="2" id="KW-0805">Transcription regulation</keyword>
<dbReference type="InterPro" id="IPR058163">
    <property type="entry name" value="LysR-type_TF_proteobact-type"/>
</dbReference>
<dbReference type="FunFam" id="1.10.10.10:FF:000001">
    <property type="entry name" value="LysR family transcriptional regulator"/>
    <property type="match status" value="1"/>
</dbReference>
<dbReference type="AlphaFoldDB" id="A0A420EC06"/>
<sequence length="325" mass="35896">MNAKGYAAVRSGKTGLCSGDYRRKFRYYAQVDYLTALSAFVQTAEAGSFVAAGRQLGLTASAVGKAVARLEEQLQVRLFHRNTRNMALTEEGRMFLERCQRILAEMEAAHAELAQTHVAPRGRLRISLPLVAMLLTPVLADFMAAYPEVQLDLDFSDRLVDVIEEGFDVVVRTGQPSDSRLMSRNVGRFRSRIVAAPDYLKAHGTPGTPADLARHHCLRQRSPTTGKLRPWPLASEGKSLPETMSATAVDPLIYLAVAGRGIACLPPFAVRQEIADGRLVSLLESHIREVEQFSVLWPASRQVTPKLRAFVEFMASHLKPENQGL</sequence>
<name>A0A420EC06_9SPHN</name>
<dbReference type="Proteomes" id="UP000284395">
    <property type="component" value="Unassembled WGS sequence"/>
</dbReference>
<evidence type="ECO:0000256" key="1">
    <source>
        <dbReference type="ARBA" id="ARBA00009437"/>
    </source>
</evidence>
<dbReference type="SUPFAM" id="SSF46785">
    <property type="entry name" value="Winged helix' DNA-binding domain"/>
    <property type="match status" value="1"/>
</dbReference>
<dbReference type="OrthoDB" id="9786526at2"/>
<dbReference type="GO" id="GO:0003700">
    <property type="term" value="F:DNA-binding transcription factor activity"/>
    <property type="evidence" value="ECO:0007669"/>
    <property type="project" value="InterPro"/>
</dbReference>
<proteinExistence type="inferred from homology"/>
<dbReference type="InterPro" id="IPR005119">
    <property type="entry name" value="LysR_subst-bd"/>
</dbReference>
<dbReference type="PROSITE" id="PS50931">
    <property type="entry name" value="HTH_LYSR"/>
    <property type="match status" value="1"/>
</dbReference>
<dbReference type="GO" id="GO:0043565">
    <property type="term" value="F:sequence-specific DNA binding"/>
    <property type="evidence" value="ECO:0007669"/>
    <property type="project" value="TreeGrafter"/>
</dbReference>
<dbReference type="SUPFAM" id="SSF53850">
    <property type="entry name" value="Periplasmic binding protein-like II"/>
    <property type="match status" value="1"/>
</dbReference>
<dbReference type="InterPro" id="IPR036390">
    <property type="entry name" value="WH_DNA-bd_sf"/>
</dbReference>
<evidence type="ECO:0000259" key="5">
    <source>
        <dbReference type="PROSITE" id="PS50931"/>
    </source>
</evidence>
<protein>
    <submittedName>
        <fullName evidence="6">LysR family transcriptional regulator</fullName>
    </submittedName>
</protein>
<keyword evidence="7" id="KW-1185">Reference proteome</keyword>
<comment type="similarity">
    <text evidence="1">Belongs to the LysR transcriptional regulatory family.</text>
</comment>
<dbReference type="PANTHER" id="PTHR30537:SF72">
    <property type="entry name" value="LYSR FAMILY TRANSCRIPTIONAL REGULATOR"/>
    <property type="match status" value="1"/>
</dbReference>
<dbReference type="Gene3D" id="3.40.190.290">
    <property type="match status" value="1"/>
</dbReference>
<evidence type="ECO:0000313" key="6">
    <source>
        <dbReference type="EMBL" id="RKF18206.1"/>
    </source>
</evidence>
<reference evidence="6 7" key="1">
    <citation type="submission" date="2018-09" db="EMBL/GenBank/DDBJ databases">
        <title>Altererythrobacter spongiae sp. nov., isolated from a marine sponge.</title>
        <authorList>
            <person name="Zhuang L."/>
            <person name="Luo L."/>
        </authorList>
    </citation>
    <scope>NUCLEOTIDE SEQUENCE [LARGE SCALE GENOMIC DNA]</scope>
    <source>
        <strain evidence="6 7">HN-Y73</strain>
    </source>
</reference>
<keyword evidence="4" id="KW-0804">Transcription</keyword>
<organism evidence="6 7">
    <name type="scientific">Altericroceibacterium spongiae</name>
    <dbReference type="NCBI Taxonomy" id="2320269"/>
    <lineage>
        <taxon>Bacteria</taxon>
        <taxon>Pseudomonadati</taxon>
        <taxon>Pseudomonadota</taxon>
        <taxon>Alphaproteobacteria</taxon>
        <taxon>Sphingomonadales</taxon>
        <taxon>Erythrobacteraceae</taxon>
        <taxon>Altericroceibacterium</taxon>
    </lineage>
</organism>
<gene>
    <name evidence="6" type="ORF">D6851_15460</name>
</gene>
<dbReference type="Gene3D" id="1.10.10.10">
    <property type="entry name" value="Winged helix-like DNA-binding domain superfamily/Winged helix DNA-binding domain"/>
    <property type="match status" value="1"/>
</dbReference>
<comment type="caution">
    <text evidence="6">The sequence shown here is derived from an EMBL/GenBank/DDBJ whole genome shotgun (WGS) entry which is preliminary data.</text>
</comment>
<dbReference type="PANTHER" id="PTHR30537">
    <property type="entry name" value="HTH-TYPE TRANSCRIPTIONAL REGULATOR"/>
    <property type="match status" value="1"/>
</dbReference>
<evidence type="ECO:0000256" key="3">
    <source>
        <dbReference type="ARBA" id="ARBA00023125"/>
    </source>
</evidence>
<accession>A0A420EC06</accession>
<dbReference type="Pfam" id="PF03466">
    <property type="entry name" value="LysR_substrate"/>
    <property type="match status" value="1"/>
</dbReference>
<dbReference type="Pfam" id="PF00126">
    <property type="entry name" value="HTH_1"/>
    <property type="match status" value="1"/>
</dbReference>
<evidence type="ECO:0000256" key="2">
    <source>
        <dbReference type="ARBA" id="ARBA00023015"/>
    </source>
</evidence>
<evidence type="ECO:0000256" key="4">
    <source>
        <dbReference type="ARBA" id="ARBA00023163"/>
    </source>
</evidence>
<dbReference type="CDD" id="cd08476">
    <property type="entry name" value="PBP2_CrgA_like_7"/>
    <property type="match status" value="1"/>
</dbReference>